<dbReference type="InterPro" id="IPR038729">
    <property type="entry name" value="Rad50/SbcC_AAA"/>
</dbReference>
<sequence length="1205" mass="139834">MIIEKLHVWAHGKLNDLELEFSPSLNVIYGENEAGKSTLQNFIIAMVYGPLRHDIKQKRYENEVLLKKPWNGERWGGTIRFRLDNGGIYEVVRDFGKKTVNVYDEFGNDITNKFSRTRNGDSNFAEELLGVDKTIFKDTVFICQNMVDSLSNRESLKDRIQAIVSTGSEDISSKFAVEKLENALNKIGTRHALSKPLGSYANKLKELGDELEKSKKTFKEILEKLEELQNLRLELTQLTETKRNLEYAELVVSKNDLEEKIKAVEETQKEIDELMHILREKEILEIDKEDFQAAVALNAKRAELSEQLRKLKAELGEYQVQMRKLESTLPVYADKVSEFIEKLEETYKELQIEKSSLESIKLVVSKNDLEEKIKAVEETQKEIDELMHILREKEILEIDKEDFQAAVALNAKRAELSEQLRKLKAELGEYQVQMRKLESTLPVYADKVSEFIEKLEETYKELQIEKSSLESIEDQIKALSKDKEELSKTLSELSRFKTVSEEEVNELLESKTREQYYEEWAQAKKEKIEANKLQIELLERSRYLKRRNSLILSVLGTLMGISPVLGAPTIMVLIGGLLVIAALLYLKGAPKAEEIDNLRKEVSKLRKELESMSLQDKSKELLHRFGVASKEEFLEKYRKFKSISGKLDLINQDVERLQKRRDETIDKIRLHIEAVKDIFSKIGLEFDDSEDESKINERIEKITSSIDMAIKDLKSVLEAKKSLESIRGQITRLEEEVERVKNNLRKTEDELSRILSKYSVESFDDLKRAYDEYAKASNEISELNKLKAKRSALLGDKSLEDYKNELEELKQEIERVKDKIRLHIEAVKDIFSKIGLEFDDSEDESKINERIEKITSSIDMAIKDLKSVLEAKKSLESIRGQITRLEEEVERVKNNLRKTEDELSRILSKYSVESFDDLKRAYDEYAKASNEISELNKLKAKRSALLGDKSLEDYKNELEELKQEIERVKGDRTYIRLSKEEIKANLKEVRERIVQLREQIKINEGRIEILEKSYKPIQEIEEAIAEVKEKVNELEMCRDALEIAKKTLIEAERDFTKDFVRVLNERISPVVKMVTGKYSDIRVDDDLDVNVRDPEHKIFAKCDYLSRGAIDQIYFILKVTIAEMLTRNYESLPLIIDDIFANYDPQRLENGLKLLIDLSAKYQVIFFTCHKYQVDLLEKIATERGLQMSNEDVTGLRITKISFGN</sequence>
<evidence type="ECO:0000256" key="1">
    <source>
        <dbReference type="SAM" id="Coils"/>
    </source>
</evidence>
<dbReference type="Proteomes" id="UP001492541">
    <property type="component" value="Chromosome"/>
</dbReference>
<accession>A0ABZ3H069</accession>
<dbReference type="PANTHER" id="PTHR41259">
    <property type="entry name" value="DOUBLE-STRAND BREAK REPAIR RAD50 ATPASE, PUTATIVE-RELATED"/>
    <property type="match status" value="1"/>
</dbReference>
<evidence type="ECO:0000313" key="4">
    <source>
        <dbReference type="Proteomes" id="UP001492541"/>
    </source>
</evidence>
<dbReference type="Gene3D" id="1.20.1170.10">
    <property type="match status" value="1"/>
</dbReference>
<dbReference type="SUPFAM" id="SSF52540">
    <property type="entry name" value="P-loop containing nucleoside triphosphate hydrolases"/>
    <property type="match status" value="1"/>
</dbReference>
<reference evidence="3 4" key="1">
    <citation type="submission" date="2021-11" db="EMBL/GenBank/DDBJ databases">
        <title>Whole genome of Geoglobus acetivorans.</title>
        <authorList>
            <person name="Liu D."/>
        </authorList>
    </citation>
    <scope>NUCLEOTIDE SEQUENCE [LARGE SCALE GENOMIC DNA]</scope>
    <source>
        <strain evidence="3 4">SBH6</strain>
    </source>
</reference>
<dbReference type="InterPro" id="IPR027417">
    <property type="entry name" value="P-loop_NTPase"/>
</dbReference>
<protein>
    <submittedName>
        <fullName evidence="3">AAA family ATPase</fullName>
    </submittedName>
</protein>
<feature type="coiled-coil region" evidence="1">
    <location>
        <begin position="716"/>
        <end position="826"/>
    </location>
</feature>
<gene>
    <name evidence="3" type="ORF">LPQ35_07025</name>
</gene>
<dbReference type="GeneID" id="90449428"/>
<organism evidence="3 4">
    <name type="scientific">Geoglobus acetivorans</name>
    <dbReference type="NCBI Taxonomy" id="565033"/>
    <lineage>
        <taxon>Archaea</taxon>
        <taxon>Methanobacteriati</taxon>
        <taxon>Methanobacteriota</taxon>
        <taxon>Archaeoglobi</taxon>
        <taxon>Archaeoglobales</taxon>
        <taxon>Archaeoglobaceae</taxon>
        <taxon>Geoglobus</taxon>
    </lineage>
</organism>
<feature type="coiled-coil region" evidence="1">
    <location>
        <begin position="197"/>
        <end position="489"/>
    </location>
</feature>
<name>A0ABZ3H069_GEOAI</name>
<keyword evidence="1" id="KW-0175">Coiled coil</keyword>
<evidence type="ECO:0000313" key="3">
    <source>
        <dbReference type="EMBL" id="XAT63007.1"/>
    </source>
</evidence>
<dbReference type="EMBL" id="CP087714">
    <property type="protein sequence ID" value="XAT63007.1"/>
    <property type="molecule type" value="Genomic_DNA"/>
</dbReference>
<dbReference type="PANTHER" id="PTHR41259:SF1">
    <property type="entry name" value="DOUBLE-STRAND BREAK REPAIR RAD50 ATPASE, PUTATIVE-RELATED"/>
    <property type="match status" value="1"/>
</dbReference>
<dbReference type="Gene3D" id="3.40.50.300">
    <property type="entry name" value="P-loop containing nucleotide triphosphate hydrolases"/>
    <property type="match status" value="2"/>
</dbReference>
<proteinExistence type="predicted"/>
<feature type="coiled-coil region" evidence="1">
    <location>
        <begin position="868"/>
        <end position="1054"/>
    </location>
</feature>
<keyword evidence="4" id="KW-1185">Reference proteome</keyword>
<dbReference type="Pfam" id="PF13476">
    <property type="entry name" value="AAA_23"/>
    <property type="match status" value="1"/>
</dbReference>
<evidence type="ECO:0000259" key="2">
    <source>
        <dbReference type="Pfam" id="PF13476"/>
    </source>
</evidence>
<feature type="domain" description="Rad50/SbcC-type AAA" evidence="2">
    <location>
        <begin position="12"/>
        <end position="245"/>
    </location>
</feature>
<dbReference type="RefSeq" id="WP_193808165.1">
    <property type="nucleotide sequence ID" value="NZ_CP087714.1"/>
</dbReference>